<dbReference type="Pfam" id="PF00348">
    <property type="entry name" value="polyprenyl_synt"/>
    <property type="match status" value="1"/>
</dbReference>
<dbReference type="AlphaFoldDB" id="A0AAQ3QVN8"/>
<evidence type="ECO:0000256" key="3">
    <source>
        <dbReference type="ARBA" id="ARBA00022679"/>
    </source>
</evidence>
<reference evidence="7 8" key="1">
    <citation type="submission" date="2023-10" db="EMBL/GenBank/DDBJ databases">
        <title>Rubellicoccus peritrichatus gen. nov., sp. nov., isolated from an algae of coral reef tank.</title>
        <authorList>
            <person name="Luo J."/>
        </authorList>
    </citation>
    <scope>NUCLEOTIDE SEQUENCE [LARGE SCALE GENOMIC DNA]</scope>
    <source>
        <strain evidence="7 8">CR14</strain>
    </source>
</reference>
<dbReference type="Gene3D" id="1.10.600.10">
    <property type="entry name" value="Farnesyl Diphosphate Synthase"/>
    <property type="match status" value="1"/>
</dbReference>
<gene>
    <name evidence="7" type="ORF">RZN69_20970</name>
</gene>
<dbReference type="KEGG" id="puo:RZN69_20970"/>
<dbReference type="RefSeq" id="WP_317833480.1">
    <property type="nucleotide sequence ID" value="NZ_CP136920.1"/>
</dbReference>
<keyword evidence="5" id="KW-0460">Magnesium</keyword>
<accession>A0AAQ3QVN8</accession>
<evidence type="ECO:0000256" key="1">
    <source>
        <dbReference type="ARBA" id="ARBA00001946"/>
    </source>
</evidence>
<dbReference type="InterPro" id="IPR000092">
    <property type="entry name" value="Polyprenyl_synt"/>
</dbReference>
<comment type="cofactor">
    <cofactor evidence="1">
        <name>Mg(2+)</name>
        <dbReference type="ChEBI" id="CHEBI:18420"/>
    </cofactor>
</comment>
<dbReference type="Proteomes" id="UP001304300">
    <property type="component" value="Chromosome"/>
</dbReference>
<dbReference type="EMBL" id="CP136920">
    <property type="protein sequence ID" value="WOO41100.1"/>
    <property type="molecule type" value="Genomic_DNA"/>
</dbReference>
<protein>
    <submittedName>
        <fullName evidence="7">Polyprenyl synthetase family protein</fullName>
    </submittedName>
</protein>
<evidence type="ECO:0000256" key="5">
    <source>
        <dbReference type="ARBA" id="ARBA00022842"/>
    </source>
</evidence>
<dbReference type="SUPFAM" id="SSF48576">
    <property type="entry name" value="Terpenoid synthases"/>
    <property type="match status" value="1"/>
</dbReference>
<dbReference type="GO" id="GO:0004659">
    <property type="term" value="F:prenyltransferase activity"/>
    <property type="evidence" value="ECO:0007669"/>
    <property type="project" value="InterPro"/>
</dbReference>
<proteinExistence type="inferred from homology"/>
<dbReference type="GO" id="GO:0008299">
    <property type="term" value="P:isoprenoid biosynthetic process"/>
    <property type="evidence" value="ECO:0007669"/>
    <property type="project" value="InterPro"/>
</dbReference>
<keyword evidence="8" id="KW-1185">Reference proteome</keyword>
<evidence type="ECO:0000313" key="8">
    <source>
        <dbReference type="Proteomes" id="UP001304300"/>
    </source>
</evidence>
<keyword evidence="4" id="KW-0479">Metal-binding</keyword>
<dbReference type="PANTHER" id="PTHR12001:SF69">
    <property type="entry name" value="ALL TRANS-POLYPRENYL-DIPHOSPHATE SYNTHASE PDSS1"/>
    <property type="match status" value="1"/>
</dbReference>
<evidence type="ECO:0000313" key="7">
    <source>
        <dbReference type="EMBL" id="WOO41100.1"/>
    </source>
</evidence>
<sequence length="337" mass="37367">MLATTDSKHSKPTGFDDIIAPVEASLHALTAFLDNQSNEFETEVREMVAYCLKNQGKRIRPVLVFFSGWPITTENQDLLVRASAVVELVHLATLVHDDILDDATIRHNSDTASARWGNAAAVLLGDALFSQALKLASDFPTVEVCRAVSLATRRVCAGEIRQTFERGNANFALDEYFRVIELKTAELFKVSCFLGAHLNGYSETAVNAAAEFGRRLGIAYQIYDDLADILGDEKKIGKTLGTDLASGKYTLPTLLLLQDGHISSKELLEIKQSGKFDHEHFLGQLRDSGIIERVHEIFLKEIDAAEAAIISVQDEFQAGEYLLRLSEFVRLQMARYS</sequence>
<dbReference type="PROSITE" id="PS00444">
    <property type="entry name" value="POLYPRENYL_SYNTHASE_2"/>
    <property type="match status" value="1"/>
</dbReference>
<dbReference type="InterPro" id="IPR033749">
    <property type="entry name" value="Polyprenyl_synt_CS"/>
</dbReference>
<dbReference type="PANTHER" id="PTHR12001">
    <property type="entry name" value="GERANYLGERANYL PYROPHOSPHATE SYNTHASE"/>
    <property type="match status" value="1"/>
</dbReference>
<evidence type="ECO:0000256" key="6">
    <source>
        <dbReference type="RuleBase" id="RU004466"/>
    </source>
</evidence>
<dbReference type="GO" id="GO:0046872">
    <property type="term" value="F:metal ion binding"/>
    <property type="evidence" value="ECO:0007669"/>
    <property type="project" value="UniProtKB-KW"/>
</dbReference>
<dbReference type="SFLD" id="SFLDS00005">
    <property type="entry name" value="Isoprenoid_Synthase_Type_I"/>
    <property type="match status" value="1"/>
</dbReference>
<evidence type="ECO:0000256" key="2">
    <source>
        <dbReference type="ARBA" id="ARBA00006706"/>
    </source>
</evidence>
<name>A0AAQ3QVN8_9BACT</name>
<dbReference type="CDD" id="cd00685">
    <property type="entry name" value="Trans_IPPS_HT"/>
    <property type="match status" value="1"/>
</dbReference>
<dbReference type="InterPro" id="IPR008949">
    <property type="entry name" value="Isoprenoid_synthase_dom_sf"/>
</dbReference>
<evidence type="ECO:0000256" key="4">
    <source>
        <dbReference type="ARBA" id="ARBA00022723"/>
    </source>
</evidence>
<comment type="similarity">
    <text evidence="2 6">Belongs to the FPP/GGPP synthase family.</text>
</comment>
<keyword evidence="3 6" id="KW-0808">Transferase</keyword>
<organism evidence="7 8">
    <name type="scientific">Rubellicoccus peritrichatus</name>
    <dbReference type="NCBI Taxonomy" id="3080537"/>
    <lineage>
        <taxon>Bacteria</taxon>
        <taxon>Pseudomonadati</taxon>
        <taxon>Verrucomicrobiota</taxon>
        <taxon>Opitutia</taxon>
        <taxon>Puniceicoccales</taxon>
        <taxon>Cerasicoccaceae</taxon>
        <taxon>Rubellicoccus</taxon>
    </lineage>
</organism>